<comment type="caution">
    <text evidence="2">The sequence shown here is derived from an EMBL/GenBank/DDBJ whole genome shotgun (WGS) entry which is preliminary data.</text>
</comment>
<dbReference type="RefSeq" id="WP_289413182.1">
    <property type="nucleotide sequence ID" value="NZ_JAQIBD010000002.1"/>
</dbReference>
<keyword evidence="1" id="KW-1133">Transmembrane helix</keyword>
<protein>
    <submittedName>
        <fullName evidence="2">Uncharacterized protein</fullName>
    </submittedName>
</protein>
<feature type="transmembrane region" description="Helical" evidence="1">
    <location>
        <begin position="12"/>
        <end position="33"/>
    </location>
</feature>
<feature type="transmembrane region" description="Helical" evidence="1">
    <location>
        <begin position="166"/>
        <end position="186"/>
    </location>
</feature>
<organism evidence="2 3">
    <name type="scientific">Sulfurovum zhangzhouensis</name>
    <dbReference type="NCBI Taxonomy" id="3019067"/>
    <lineage>
        <taxon>Bacteria</taxon>
        <taxon>Pseudomonadati</taxon>
        <taxon>Campylobacterota</taxon>
        <taxon>Epsilonproteobacteria</taxon>
        <taxon>Campylobacterales</taxon>
        <taxon>Sulfurovaceae</taxon>
        <taxon>Sulfurovum</taxon>
    </lineage>
</organism>
<feature type="transmembrane region" description="Helical" evidence="1">
    <location>
        <begin position="112"/>
        <end position="131"/>
    </location>
</feature>
<sequence>MKSLSWTHFMQVGFLFLFASEFTFYLLILQTGIVEYHHSDLLQVWMVPTGGILGIIASIFLYQKRRWLIPPLLLLQLFLSLHYASANGIELFLMGLISGLTAPMLIARIDRLWLAVLALALSYTYGTYYFSVPAVERTSIAFFLSAVAFGASLFSQIDLKKQSTRFISLYGAGAIFLWLLLDAALFESLSRNEIMHIWGEHSYTLNIIAFHVLGLIAAYKAREYKHNDAVMVALFFLAYSAYASGWQWMLSLIYPFVISYYNVIILKELMKLPYALLAVMALSLWGASGMGLLIALKGSFYVAWALWFILLLTYIAKYIVVNNHKLRKTLSLWIVTPKS</sequence>
<feature type="transmembrane region" description="Helical" evidence="1">
    <location>
        <begin position="201"/>
        <end position="219"/>
    </location>
</feature>
<accession>A0ABT7QXP2</accession>
<feature type="transmembrane region" description="Helical" evidence="1">
    <location>
        <begin position="137"/>
        <end position="154"/>
    </location>
</feature>
<reference evidence="2" key="1">
    <citation type="submission" date="2023-01" db="EMBL/GenBank/DDBJ databases">
        <title>Sulfurovum sp. zt1-1 genome assembly.</title>
        <authorList>
            <person name="Wang J."/>
        </authorList>
    </citation>
    <scope>NUCLEOTIDE SEQUENCE</scope>
    <source>
        <strain evidence="2">Zt1-1</strain>
    </source>
</reference>
<feature type="transmembrane region" description="Helical" evidence="1">
    <location>
        <begin position="273"/>
        <end position="295"/>
    </location>
</feature>
<name>A0ABT7QXP2_9BACT</name>
<evidence type="ECO:0000313" key="3">
    <source>
        <dbReference type="Proteomes" id="UP001169069"/>
    </source>
</evidence>
<dbReference type="EMBL" id="JAQIBD010000002">
    <property type="protein sequence ID" value="MDM5271587.1"/>
    <property type="molecule type" value="Genomic_DNA"/>
</dbReference>
<keyword evidence="1" id="KW-0812">Transmembrane</keyword>
<dbReference type="Proteomes" id="UP001169069">
    <property type="component" value="Unassembled WGS sequence"/>
</dbReference>
<keyword evidence="1" id="KW-0472">Membrane</keyword>
<keyword evidence="3" id="KW-1185">Reference proteome</keyword>
<feature type="transmembrane region" description="Helical" evidence="1">
    <location>
        <begin position="248"/>
        <end position="266"/>
    </location>
</feature>
<gene>
    <name evidence="2" type="ORF">PGH07_05320</name>
</gene>
<proteinExistence type="predicted"/>
<feature type="transmembrane region" description="Helical" evidence="1">
    <location>
        <begin position="67"/>
        <end position="85"/>
    </location>
</feature>
<feature type="transmembrane region" description="Helical" evidence="1">
    <location>
        <begin position="45"/>
        <end position="62"/>
    </location>
</feature>
<evidence type="ECO:0000313" key="2">
    <source>
        <dbReference type="EMBL" id="MDM5271587.1"/>
    </source>
</evidence>
<evidence type="ECO:0000256" key="1">
    <source>
        <dbReference type="SAM" id="Phobius"/>
    </source>
</evidence>
<feature type="transmembrane region" description="Helical" evidence="1">
    <location>
        <begin position="301"/>
        <end position="320"/>
    </location>
</feature>